<proteinExistence type="predicted"/>
<name>E0YIT5_9CAUD</name>
<sequence>MIKKAIVTCDKCKERFLITNDYSVINKILDEGHYICFTCKDKMVIY</sequence>
<dbReference type="OrthoDB" id="40110at10239"/>
<dbReference type="Proteomes" id="UP000002234">
    <property type="component" value="Segment"/>
</dbReference>
<protein>
    <submittedName>
        <fullName evidence="1">Uncharacterized protein</fullName>
    </submittedName>
</protein>
<dbReference type="RefSeq" id="YP_004306208.1">
    <property type="nucleotide sequence ID" value="NC_015263.1"/>
</dbReference>
<organism evidence="1 2">
    <name type="scientific">Lactococcus phage 949</name>
    <dbReference type="NCBI Taxonomy" id="881953"/>
    <lineage>
        <taxon>Viruses</taxon>
        <taxon>Duplodnaviria</taxon>
        <taxon>Heunggongvirae</taxon>
        <taxon>Uroviricota</taxon>
        <taxon>Caudoviricetes</taxon>
        <taxon>Audreyjarvisvirus</taxon>
        <taxon>Audreyjarvisvirus av949</taxon>
    </lineage>
</organism>
<dbReference type="KEGG" id="vg:10358873"/>
<keyword evidence="2" id="KW-1185">Reference proteome</keyword>
<dbReference type="EMBL" id="HM029250">
    <property type="protein sequence ID" value="ADM73606.1"/>
    <property type="molecule type" value="Genomic_DNA"/>
</dbReference>
<dbReference type="GeneID" id="10358873"/>
<evidence type="ECO:0000313" key="2">
    <source>
        <dbReference type="Proteomes" id="UP000002234"/>
    </source>
</evidence>
<reference evidence="1 2" key="1">
    <citation type="journal article" date="2010" name="Appl. Environ. Microbiol.">
        <title>Characterization of Lactococcus lactis phage 949 and comparison with other lactococcal phages.</title>
        <authorList>
            <person name="Samson J.E."/>
            <person name="Moineau S."/>
        </authorList>
    </citation>
    <scope>NUCLEOTIDE SEQUENCE [LARGE SCALE GENOMIC DNA]</scope>
</reference>
<evidence type="ECO:0000313" key="1">
    <source>
        <dbReference type="EMBL" id="ADM73606.1"/>
    </source>
</evidence>
<accession>E0YIT5</accession>